<name>A0AAN8W4R8_9MAGN</name>
<evidence type="ECO:0000313" key="1">
    <source>
        <dbReference type="EMBL" id="KAK6946253.1"/>
    </source>
</evidence>
<organism evidence="1 2">
    <name type="scientific">Dillenia turbinata</name>
    <dbReference type="NCBI Taxonomy" id="194707"/>
    <lineage>
        <taxon>Eukaryota</taxon>
        <taxon>Viridiplantae</taxon>
        <taxon>Streptophyta</taxon>
        <taxon>Embryophyta</taxon>
        <taxon>Tracheophyta</taxon>
        <taxon>Spermatophyta</taxon>
        <taxon>Magnoliopsida</taxon>
        <taxon>eudicotyledons</taxon>
        <taxon>Gunneridae</taxon>
        <taxon>Pentapetalae</taxon>
        <taxon>Dilleniales</taxon>
        <taxon>Dilleniaceae</taxon>
        <taxon>Dillenia</taxon>
    </lineage>
</organism>
<comment type="caution">
    <text evidence="1">The sequence shown here is derived from an EMBL/GenBank/DDBJ whole genome shotgun (WGS) entry which is preliminary data.</text>
</comment>
<accession>A0AAN8W4R8</accession>
<evidence type="ECO:0000313" key="2">
    <source>
        <dbReference type="Proteomes" id="UP001370490"/>
    </source>
</evidence>
<keyword evidence="2" id="KW-1185">Reference proteome</keyword>
<proteinExistence type="predicted"/>
<feature type="non-terminal residue" evidence="1">
    <location>
        <position position="1"/>
    </location>
</feature>
<protein>
    <submittedName>
        <fullName evidence="1">Uncharacterized protein</fullName>
    </submittedName>
</protein>
<dbReference type="AlphaFoldDB" id="A0AAN8W4R8"/>
<dbReference type="EMBL" id="JBAMMX010000002">
    <property type="protein sequence ID" value="KAK6946253.1"/>
    <property type="molecule type" value="Genomic_DNA"/>
</dbReference>
<dbReference type="Proteomes" id="UP001370490">
    <property type="component" value="Unassembled WGS sequence"/>
</dbReference>
<feature type="non-terminal residue" evidence="1">
    <location>
        <position position="84"/>
    </location>
</feature>
<gene>
    <name evidence="1" type="ORF">RJ641_013797</name>
</gene>
<reference evidence="1 2" key="1">
    <citation type="submission" date="2023-12" db="EMBL/GenBank/DDBJ databases">
        <title>A high-quality genome assembly for Dillenia turbinata (Dilleniales).</title>
        <authorList>
            <person name="Chanderbali A."/>
        </authorList>
    </citation>
    <scope>NUCLEOTIDE SEQUENCE [LARGE SCALE GENOMIC DNA]</scope>
    <source>
        <strain evidence="1">LSX21</strain>
        <tissue evidence="1">Leaf</tissue>
    </source>
</reference>
<sequence>LIHNWHRIPINAILPRTLRRRLDIAECLPNSSITLQSTPKSNLPYPVTLSHSHLSLNCQVLLKLIYNSSTTCMNAKVIERKLEI</sequence>